<dbReference type="EMBL" id="JAVFWL010000001">
    <property type="protein sequence ID" value="KAK6727293.1"/>
    <property type="molecule type" value="Genomic_DNA"/>
</dbReference>
<evidence type="ECO:0000313" key="2">
    <source>
        <dbReference type="Proteomes" id="UP001303046"/>
    </source>
</evidence>
<gene>
    <name evidence="1" type="primary">Necator_chrI.g1288</name>
    <name evidence="1" type="ORF">RB195_005162</name>
</gene>
<reference evidence="1 2" key="1">
    <citation type="submission" date="2023-08" db="EMBL/GenBank/DDBJ databases">
        <title>A Necator americanus chromosomal reference genome.</title>
        <authorList>
            <person name="Ilik V."/>
            <person name="Petrzelkova K.J."/>
            <person name="Pardy F."/>
            <person name="Fuh T."/>
            <person name="Niatou-Singa F.S."/>
            <person name="Gouil Q."/>
            <person name="Baker L."/>
            <person name="Ritchie M.E."/>
            <person name="Jex A.R."/>
            <person name="Gazzola D."/>
            <person name="Li H."/>
            <person name="Toshio Fujiwara R."/>
            <person name="Zhan B."/>
            <person name="Aroian R.V."/>
            <person name="Pafco B."/>
            <person name="Schwarz E.M."/>
        </authorList>
    </citation>
    <scope>NUCLEOTIDE SEQUENCE [LARGE SCALE GENOMIC DNA]</scope>
    <source>
        <strain evidence="1 2">Aroian</strain>
        <tissue evidence="1">Whole animal</tissue>
    </source>
</reference>
<keyword evidence="2" id="KW-1185">Reference proteome</keyword>
<accession>A0ABR1BQD0</accession>
<comment type="caution">
    <text evidence="1">The sequence shown here is derived from an EMBL/GenBank/DDBJ whole genome shotgun (WGS) entry which is preliminary data.</text>
</comment>
<sequence>MSLDALRLISEYMSPAGRINLARVSATTSKALTRWEDVHSLMFDDTKIIMAGDVFHHRIDTTLDVGFLRSMSEVLHLCPHARRIWIQTRLQREHLEVLQKHGNVIEALYISSENFHTRVRTNLS</sequence>
<dbReference type="Proteomes" id="UP001303046">
    <property type="component" value="Unassembled WGS sequence"/>
</dbReference>
<protein>
    <submittedName>
        <fullName evidence="1">Uncharacterized protein</fullName>
    </submittedName>
</protein>
<name>A0ABR1BQD0_NECAM</name>
<evidence type="ECO:0000313" key="1">
    <source>
        <dbReference type="EMBL" id="KAK6727293.1"/>
    </source>
</evidence>
<proteinExistence type="predicted"/>
<organism evidence="1 2">
    <name type="scientific">Necator americanus</name>
    <name type="common">Human hookworm</name>
    <dbReference type="NCBI Taxonomy" id="51031"/>
    <lineage>
        <taxon>Eukaryota</taxon>
        <taxon>Metazoa</taxon>
        <taxon>Ecdysozoa</taxon>
        <taxon>Nematoda</taxon>
        <taxon>Chromadorea</taxon>
        <taxon>Rhabditida</taxon>
        <taxon>Rhabditina</taxon>
        <taxon>Rhabditomorpha</taxon>
        <taxon>Strongyloidea</taxon>
        <taxon>Ancylostomatidae</taxon>
        <taxon>Bunostominae</taxon>
        <taxon>Necator</taxon>
    </lineage>
</organism>